<dbReference type="Proteomes" id="UP000054558">
    <property type="component" value="Unassembled WGS sequence"/>
</dbReference>
<evidence type="ECO:0008006" key="10">
    <source>
        <dbReference type="Google" id="ProtNLM"/>
    </source>
</evidence>
<keyword evidence="5 7" id="KW-0472">Membrane</keyword>
<dbReference type="EMBL" id="DF237586">
    <property type="protein sequence ID" value="GAQ90420.1"/>
    <property type="molecule type" value="Genomic_DNA"/>
</dbReference>
<dbReference type="AlphaFoldDB" id="A0A1Y1IHR4"/>
<gene>
    <name evidence="8" type="ORF">KFL_006370050</name>
</gene>
<feature type="transmembrane region" description="Helical" evidence="7">
    <location>
        <begin position="385"/>
        <end position="403"/>
    </location>
</feature>
<protein>
    <recommendedName>
        <fullName evidence="10">YjgP/YjgQ family permease</fullName>
    </recommendedName>
</protein>
<feature type="transmembrane region" description="Helical" evidence="7">
    <location>
        <begin position="415"/>
        <end position="438"/>
    </location>
</feature>
<proteinExistence type="predicted"/>
<reference evidence="8 9" key="1">
    <citation type="journal article" date="2014" name="Nat. Commun.">
        <title>Klebsormidium flaccidum genome reveals primary factors for plant terrestrial adaptation.</title>
        <authorList>
            <person name="Hori K."/>
            <person name="Maruyama F."/>
            <person name="Fujisawa T."/>
            <person name="Togashi T."/>
            <person name="Yamamoto N."/>
            <person name="Seo M."/>
            <person name="Sato S."/>
            <person name="Yamada T."/>
            <person name="Mori H."/>
            <person name="Tajima N."/>
            <person name="Moriyama T."/>
            <person name="Ikeuchi M."/>
            <person name="Watanabe M."/>
            <person name="Wada H."/>
            <person name="Kobayashi K."/>
            <person name="Saito M."/>
            <person name="Masuda T."/>
            <person name="Sasaki-Sekimoto Y."/>
            <person name="Mashiguchi K."/>
            <person name="Awai K."/>
            <person name="Shimojima M."/>
            <person name="Masuda S."/>
            <person name="Iwai M."/>
            <person name="Nobusawa T."/>
            <person name="Narise T."/>
            <person name="Kondo S."/>
            <person name="Saito H."/>
            <person name="Sato R."/>
            <person name="Murakawa M."/>
            <person name="Ihara Y."/>
            <person name="Oshima-Yamada Y."/>
            <person name="Ohtaka K."/>
            <person name="Satoh M."/>
            <person name="Sonobe K."/>
            <person name="Ishii M."/>
            <person name="Ohtani R."/>
            <person name="Kanamori-Sato M."/>
            <person name="Honoki R."/>
            <person name="Miyazaki D."/>
            <person name="Mochizuki H."/>
            <person name="Umetsu J."/>
            <person name="Higashi K."/>
            <person name="Shibata D."/>
            <person name="Kamiya Y."/>
            <person name="Sato N."/>
            <person name="Nakamura Y."/>
            <person name="Tabata S."/>
            <person name="Ida S."/>
            <person name="Kurokawa K."/>
            <person name="Ohta H."/>
        </authorList>
    </citation>
    <scope>NUCLEOTIDE SEQUENCE [LARGE SCALE GENOMIC DNA]</scope>
    <source>
        <strain evidence="8 9">NIES-2285</strain>
    </source>
</reference>
<evidence type="ECO:0000256" key="7">
    <source>
        <dbReference type="SAM" id="Phobius"/>
    </source>
</evidence>
<dbReference type="GO" id="GO:0043190">
    <property type="term" value="C:ATP-binding cassette (ABC) transporter complex"/>
    <property type="evidence" value="ECO:0000318"/>
    <property type="project" value="GO_Central"/>
</dbReference>
<dbReference type="Pfam" id="PF03739">
    <property type="entry name" value="LptF_LptG"/>
    <property type="match status" value="1"/>
</dbReference>
<evidence type="ECO:0000256" key="4">
    <source>
        <dbReference type="ARBA" id="ARBA00022989"/>
    </source>
</evidence>
<feature type="region of interest" description="Disordered" evidence="6">
    <location>
        <begin position="220"/>
        <end position="262"/>
    </location>
</feature>
<dbReference type="InterPro" id="IPR005495">
    <property type="entry name" value="LptG/LptF_permease"/>
</dbReference>
<accession>A0A1Y1IHR4</accession>
<comment type="subcellular location">
    <subcellularLocation>
        <location evidence="1">Cell membrane</location>
        <topology evidence="1">Multi-pass membrane protein</topology>
    </subcellularLocation>
</comment>
<dbReference type="OMA" id="WIEEYAG"/>
<dbReference type="GO" id="GO:0015920">
    <property type="term" value="P:lipopolysaccharide transport"/>
    <property type="evidence" value="ECO:0000318"/>
    <property type="project" value="GO_Central"/>
</dbReference>
<evidence type="ECO:0000313" key="9">
    <source>
        <dbReference type="Proteomes" id="UP000054558"/>
    </source>
</evidence>
<organism evidence="8 9">
    <name type="scientific">Klebsormidium nitens</name>
    <name type="common">Green alga</name>
    <name type="synonym">Ulothrix nitens</name>
    <dbReference type="NCBI Taxonomy" id="105231"/>
    <lineage>
        <taxon>Eukaryota</taxon>
        <taxon>Viridiplantae</taxon>
        <taxon>Streptophyta</taxon>
        <taxon>Klebsormidiophyceae</taxon>
        <taxon>Klebsormidiales</taxon>
        <taxon>Klebsormidiaceae</taxon>
        <taxon>Klebsormidium</taxon>
    </lineage>
</organism>
<evidence type="ECO:0000256" key="3">
    <source>
        <dbReference type="ARBA" id="ARBA00022692"/>
    </source>
</evidence>
<evidence type="ECO:0000313" key="8">
    <source>
        <dbReference type="EMBL" id="GAQ90420.1"/>
    </source>
</evidence>
<keyword evidence="9" id="KW-1185">Reference proteome</keyword>
<keyword evidence="4 7" id="KW-1133">Transmembrane helix</keyword>
<evidence type="ECO:0000256" key="1">
    <source>
        <dbReference type="ARBA" id="ARBA00004651"/>
    </source>
</evidence>
<evidence type="ECO:0000256" key="2">
    <source>
        <dbReference type="ARBA" id="ARBA00022475"/>
    </source>
</evidence>
<feature type="transmembrane region" description="Helical" evidence="7">
    <location>
        <begin position="127"/>
        <end position="145"/>
    </location>
</feature>
<sequence length="465" mass="50325">MWPMSITRETAKSVGWSNLSVPSSSWPVLDQYLLQELIQPLLYGLLAFSSLAVSIGTSGEVSAVLSKLSGLAGARAAAMVLILRIPHFLALALPMASLLAPLLAFGRLGASSEIVALQSSGVKTIRMVVPAALLFLGVTLVNLLLSEGVAPFANARSTLLVETPSDVRFVHRKARSTPLVASRHPIVYPEFHKDGGLARLFFARRFDSSRMLDVTLVEMQPSPEPETTTSDPAQLSFASGTVHSPPDQSARSSVEKTELSKGNKAQRVSRAVLAKAARWQGDGRGWIFLEGAEYCYDGDRVSGPSNSAPTLPKLLHEQRSLQELHTFQQKAVFDLAHTPIDLAQAAGRNFDDMSLAQVTSLQKMFESSRNVKESRKMKLKMHQRLALPFACFVFGVLGSLVSLRLPSDQKRVGFALTLAIVFGYYAMSVTGSVLAQLVVVPPLVGAWLPNLFGAASAVSLFLERE</sequence>
<keyword evidence="2" id="KW-1003">Cell membrane</keyword>
<feature type="compositionally biased region" description="Polar residues" evidence="6">
    <location>
        <begin position="231"/>
        <end position="252"/>
    </location>
</feature>
<feature type="transmembrane region" description="Helical" evidence="7">
    <location>
        <begin position="85"/>
        <end position="106"/>
    </location>
</feature>
<keyword evidence="3 7" id="KW-0812">Transmembrane</keyword>
<evidence type="ECO:0000256" key="6">
    <source>
        <dbReference type="SAM" id="MobiDB-lite"/>
    </source>
</evidence>
<dbReference type="OrthoDB" id="2089166at2759"/>
<dbReference type="PANTHER" id="PTHR33529:SF6">
    <property type="entry name" value="YJGP_YJGQ FAMILY PERMEASE"/>
    <property type="match status" value="1"/>
</dbReference>
<name>A0A1Y1IHR4_KLENI</name>
<feature type="transmembrane region" description="Helical" evidence="7">
    <location>
        <begin position="444"/>
        <end position="462"/>
    </location>
</feature>
<dbReference type="PANTHER" id="PTHR33529">
    <property type="entry name" value="SLR0882 PROTEIN-RELATED"/>
    <property type="match status" value="1"/>
</dbReference>
<evidence type="ECO:0000256" key="5">
    <source>
        <dbReference type="ARBA" id="ARBA00023136"/>
    </source>
</evidence>